<dbReference type="AlphaFoldDB" id="B8KXS6"/>
<proteinExistence type="predicted"/>
<evidence type="ECO:0000313" key="2">
    <source>
        <dbReference type="EMBL" id="EED34267.1"/>
    </source>
</evidence>
<dbReference type="PANTHER" id="PTHR30135:SF3">
    <property type="entry name" value="GLUCONEOGENESIS FACTOR-RELATED"/>
    <property type="match status" value="1"/>
</dbReference>
<dbReference type="Pfam" id="PF01933">
    <property type="entry name" value="CofD"/>
    <property type="match status" value="1"/>
</dbReference>
<dbReference type="InterPro" id="IPR038136">
    <property type="entry name" value="CofD-like_dom_sf"/>
</dbReference>
<dbReference type="HOGENOM" id="CLU_044041_0_1_6"/>
<gene>
    <name evidence="2" type="ORF">NOR51B_204</name>
</gene>
<keyword evidence="1" id="KW-0963">Cytoplasm</keyword>
<dbReference type="Gene3D" id="3.40.50.10680">
    <property type="entry name" value="CofD-like domains"/>
    <property type="match status" value="1"/>
</dbReference>
<accession>B8KXS6</accession>
<dbReference type="STRING" id="565045.NOR51B_204"/>
<dbReference type="InterPro" id="IPR002882">
    <property type="entry name" value="CofD"/>
</dbReference>
<sequence>MTTFDSGGSSAELRQALGMPAIGDLRQRLLALADRSVEGNDALLPLLAYRFDHWASRFVLEKELDNLISGVDSRLTSVPSSHQQWLSRCLASVRDAVGASFDWRNASLGNLVIAGSYLLNDCDLHRAIDEFRRAVHTRGEVHAIASSSAHLAARLQNGEMVLGQHRFTGKEYAGVEAPIVEVFLNASVHEYSPLTVAADPYCCELAKTADMICYAPGSFFSSLCANLLPSGIADAIAENPCSKIYVPNLGRDPEQFGLSLPELVTVLLDYLAPERSGRAVSSVLDAVWVADTLPAQSLMDVEKTLAAFGVELSVLPIGDIDDPSRYDNEELLGALWSVL</sequence>
<evidence type="ECO:0000256" key="1">
    <source>
        <dbReference type="ARBA" id="ARBA00022490"/>
    </source>
</evidence>
<keyword evidence="3" id="KW-1185">Reference proteome</keyword>
<dbReference type="InterPro" id="IPR010119">
    <property type="entry name" value="Gluconeogen_factor"/>
</dbReference>
<dbReference type="CDD" id="cd07187">
    <property type="entry name" value="YvcK_like"/>
    <property type="match status" value="1"/>
</dbReference>
<organism evidence="2 3">
    <name type="scientific">Luminiphilus syltensis NOR5-1B</name>
    <dbReference type="NCBI Taxonomy" id="565045"/>
    <lineage>
        <taxon>Bacteria</taxon>
        <taxon>Pseudomonadati</taxon>
        <taxon>Pseudomonadota</taxon>
        <taxon>Gammaproteobacteria</taxon>
        <taxon>Cellvibrionales</taxon>
        <taxon>Halieaceae</taxon>
        <taxon>Luminiphilus</taxon>
    </lineage>
</organism>
<name>B8KXS6_9GAMM</name>
<dbReference type="EMBL" id="DS999411">
    <property type="protein sequence ID" value="EED34267.1"/>
    <property type="molecule type" value="Genomic_DNA"/>
</dbReference>
<protein>
    <submittedName>
        <fullName evidence="2">Uncharacterized protein</fullName>
    </submittedName>
</protein>
<dbReference type="eggNOG" id="COG0391">
    <property type="taxonomic scope" value="Bacteria"/>
</dbReference>
<dbReference type="SUPFAM" id="SSF142338">
    <property type="entry name" value="CofD-like"/>
    <property type="match status" value="1"/>
</dbReference>
<dbReference type="PANTHER" id="PTHR30135">
    <property type="entry name" value="UNCHARACTERIZED PROTEIN YVCK-RELATED"/>
    <property type="match status" value="1"/>
</dbReference>
<reference evidence="3" key="1">
    <citation type="journal article" date="2013" name="BMC Microbiol.">
        <title>Taxonomy and evolution of bacteriochlorophyll a-containing members of the OM60/NOR5 clade of marine gammaproteobacteria: description of Luminiphilus syltensis gen. nov., sp. nov., reclassification of Haliea rubra as Pseudohaliea rubra gen. nov., comb. nov., and emendation of Chromatocurvus halotolerans.</title>
        <authorList>
            <person name="Spring S."/>
            <person name="Riedel T."/>
            <person name="Sproer C."/>
            <person name="Yan S."/>
            <person name="Harder J."/>
            <person name="Fuchs B.M."/>
        </authorList>
    </citation>
    <scope>NUCLEOTIDE SEQUENCE [LARGE SCALE GENOMIC DNA]</scope>
    <source>
        <strain evidence="3">NOR51-B</strain>
    </source>
</reference>
<dbReference type="GO" id="GO:0043743">
    <property type="term" value="F:LPPG:FO 2-phospho-L-lactate transferase activity"/>
    <property type="evidence" value="ECO:0007669"/>
    <property type="project" value="InterPro"/>
</dbReference>
<evidence type="ECO:0000313" key="3">
    <source>
        <dbReference type="Proteomes" id="UP000004699"/>
    </source>
</evidence>
<dbReference type="Proteomes" id="UP000004699">
    <property type="component" value="Unassembled WGS sequence"/>
</dbReference>